<accession>A0ACD0P604</accession>
<dbReference type="EMBL" id="KZ819727">
    <property type="protein sequence ID" value="PWN53416.1"/>
    <property type="molecule type" value="Genomic_DNA"/>
</dbReference>
<dbReference type="Proteomes" id="UP000245626">
    <property type="component" value="Unassembled WGS sequence"/>
</dbReference>
<evidence type="ECO:0000313" key="1">
    <source>
        <dbReference type="EMBL" id="PWN53416.1"/>
    </source>
</evidence>
<evidence type="ECO:0000313" key="2">
    <source>
        <dbReference type="Proteomes" id="UP000245626"/>
    </source>
</evidence>
<keyword evidence="2" id="KW-1185">Reference proteome</keyword>
<proteinExistence type="predicted"/>
<name>A0ACD0P604_9BASI</name>
<sequence length="241" mass="26531">MKAEGVFDPNYSASRQNDAWEEVSRLVTEYGEPLGLPPRPIQGCKCMWKRIYGKYVENGRHGVATGGNEEEEPLDQVLDELRVLYDSRMVRERDPSARRSAKRRAQQQRQEIRDQGQSIANASSETYNRARLHGLTGRDGGRGSAAIPLSTASPLPPTASPQSSAASSPVRRRTSTSSSSEATVDVDEALVDVLRKVAGALDSGNSSSKQELKDMEERIVARMEREISSLKEALLGHRNHG</sequence>
<reference evidence="1 2" key="1">
    <citation type="journal article" date="2018" name="Mol. Biol. Evol.">
        <title>Broad Genomic Sampling Reveals a Smut Pathogenic Ancestry of the Fungal Clade Ustilaginomycotina.</title>
        <authorList>
            <person name="Kijpornyongpan T."/>
            <person name="Mondo S.J."/>
            <person name="Barry K."/>
            <person name="Sandor L."/>
            <person name="Lee J."/>
            <person name="Lipzen A."/>
            <person name="Pangilinan J."/>
            <person name="LaButti K."/>
            <person name="Hainaut M."/>
            <person name="Henrissat B."/>
            <person name="Grigoriev I.V."/>
            <person name="Spatafora J.W."/>
            <person name="Aime M.C."/>
        </authorList>
    </citation>
    <scope>NUCLEOTIDE SEQUENCE [LARGE SCALE GENOMIC DNA]</scope>
    <source>
        <strain evidence="1 2">SA 807</strain>
    </source>
</reference>
<organism evidence="1 2">
    <name type="scientific">Violaceomyces palustris</name>
    <dbReference type="NCBI Taxonomy" id="1673888"/>
    <lineage>
        <taxon>Eukaryota</taxon>
        <taxon>Fungi</taxon>
        <taxon>Dikarya</taxon>
        <taxon>Basidiomycota</taxon>
        <taxon>Ustilaginomycotina</taxon>
        <taxon>Ustilaginomycetes</taxon>
        <taxon>Violaceomycetales</taxon>
        <taxon>Violaceomycetaceae</taxon>
        <taxon>Violaceomyces</taxon>
    </lineage>
</organism>
<gene>
    <name evidence="1" type="ORF">IE53DRAFT_366383</name>
</gene>
<protein>
    <submittedName>
        <fullName evidence="1">Uncharacterized protein</fullName>
    </submittedName>
</protein>